<accession>A0AAV8XM15</accession>
<dbReference type="EMBL" id="JAPWTK010000479">
    <property type="protein sequence ID" value="KAJ8939619.1"/>
    <property type="molecule type" value="Genomic_DNA"/>
</dbReference>
<comment type="caution">
    <text evidence="1">The sequence shown here is derived from an EMBL/GenBank/DDBJ whole genome shotgun (WGS) entry which is preliminary data.</text>
</comment>
<dbReference type="Proteomes" id="UP001162162">
    <property type="component" value="Unassembled WGS sequence"/>
</dbReference>
<organism evidence="1 2">
    <name type="scientific">Aromia moschata</name>
    <dbReference type="NCBI Taxonomy" id="1265417"/>
    <lineage>
        <taxon>Eukaryota</taxon>
        <taxon>Metazoa</taxon>
        <taxon>Ecdysozoa</taxon>
        <taxon>Arthropoda</taxon>
        <taxon>Hexapoda</taxon>
        <taxon>Insecta</taxon>
        <taxon>Pterygota</taxon>
        <taxon>Neoptera</taxon>
        <taxon>Endopterygota</taxon>
        <taxon>Coleoptera</taxon>
        <taxon>Polyphaga</taxon>
        <taxon>Cucujiformia</taxon>
        <taxon>Chrysomeloidea</taxon>
        <taxon>Cerambycidae</taxon>
        <taxon>Cerambycinae</taxon>
        <taxon>Callichromatini</taxon>
        <taxon>Aromia</taxon>
    </lineage>
</organism>
<proteinExistence type="predicted"/>
<name>A0AAV8XM15_9CUCU</name>
<evidence type="ECO:0000313" key="2">
    <source>
        <dbReference type="Proteomes" id="UP001162162"/>
    </source>
</evidence>
<reference evidence="1" key="1">
    <citation type="journal article" date="2023" name="Insect Mol. Biol.">
        <title>Genome sequencing provides insights into the evolution of gene families encoding plant cell wall-degrading enzymes in longhorned beetles.</title>
        <authorList>
            <person name="Shin N.R."/>
            <person name="Okamura Y."/>
            <person name="Kirsch R."/>
            <person name="Pauchet Y."/>
        </authorList>
    </citation>
    <scope>NUCLEOTIDE SEQUENCE</scope>
    <source>
        <strain evidence="1">AMC_N1</strain>
    </source>
</reference>
<dbReference type="AlphaFoldDB" id="A0AAV8XM15"/>
<evidence type="ECO:0000313" key="1">
    <source>
        <dbReference type="EMBL" id="KAJ8939619.1"/>
    </source>
</evidence>
<protein>
    <recommendedName>
        <fullName evidence="3">Retrotransposon gag domain-containing protein</fullName>
    </recommendedName>
</protein>
<evidence type="ECO:0008006" key="3">
    <source>
        <dbReference type="Google" id="ProtNLM"/>
    </source>
</evidence>
<keyword evidence="2" id="KW-1185">Reference proteome</keyword>
<gene>
    <name evidence="1" type="ORF">NQ318_010638</name>
</gene>
<sequence>MEEFAKILVESLTAIKDQTSKSAVTSSVNILTFNAKLDDDGAVKWCQEMGNLGTTFDWSDYELLIRGTSGLMGEAREWFSSWKPTEKTWEAFKSEISSMYPPKRNLREKFRRAGLYTSDEADSYCPCNGVQDAAEYCNSRANYKSGWPLSLVCRLRDCLRNPRPLPSKLCPQELTTPMDGRMVPIYVRAGRR</sequence>